<feature type="domain" description="UspA" evidence="2">
    <location>
        <begin position="153"/>
        <end position="276"/>
    </location>
</feature>
<dbReference type="Gene3D" id="3.40.50.620">
    <property type="entry name" value="HUPs"/>
    <property type="match status" value="2"/>
</dbReference>
<comment type="caution">
    <text evidence="3">The sequence shown here is derived from an EMBL/GenBank/DDBJ whole genome shotgun (WGS) entry which is preliminary data.</text>
</comment>
<protein>
    <submittedName>
        <fullName evidence="3">Universal stress protein</fullName>
    </submittedName>
</protein>
<gene>
    <name evidence="3" type="ORF">ACFFI0_16500</name>
</gene>
<keyword evidence="4" id="KW-1185">Reference proteome</keyword>
<dbReference type="CDD" id="cd00293">
    <property type="entry name" value="USP-like"/>
    <property type="match status" value="1"/>
</dbReference>
<dbReference type="PANTHER" id="PTHR46268:SF22">
    <property type="entry name" value="SENSOR PROTEIN KDPD-RELATED"/>
    <property type="match status" value="1"/>
</dbReference>
<evidence type="ECO:0000259" key="2">
    <source>
        <dbReference type="Pfam" id="PF00582"/>
    </source>
</evidence>
<dbReference type="Proteomes" id="UP001589774">
    <property type="component" value="Unassembled WGS sequence"/>
</dbReference>
<dbReference type="PANTHER" id="PTHR46268">
    <property type="entry name" value="STRESS RESPONSE PROTEIN NHAX"/>
    <property type="match status" value="1"/>
</dbReference>
<dbReference type="InterPro" id="IPR014729">
    <property type="entry name" value="Rossmann-like_a/b/a_fold"/>
</dbReference>
<dbReference type="InterPro" id="IPR006016">
    <property type="entry name" value="UspA"/>
</dbReference>
<comment type="similarity">
    <text evidence="1">Belongs to the universal stress protein A family.</text>
</comment>
<evidence type="ECO:0000313" key="4">
    <source>
        <dbReference type="Proteomes" id="UP001589774"/>
    </source>
</evidence>
<reference evidence="3 4" key="1">
    <citation type="submission" date="2024-09" db="EMBL/GenBank/DDBJ databases">
        <authorList>
            <person name="Sun Q."/>
            <person name="Mori K."/>
        </authorList>
    </citation>
    <scope>NUCLEOTIDE SEQUENCE [LARGE SCALE GENOMIC DNA]</scope>
    <source>
        <strain evidence="3 4">CCM 7765</strain>
    </source>
</reference>
<dbReference type="PRINTS" id="PR01438">
    <property type="entry name" value="UNVRSLSTRESS"/>
</dbReference>
<evidence type="ECO:0000256" key="1">
    <source>
        <dbReference type="ARBA" id="ARBA00008791"/>
    </source>
</evidence>
<name>A0ABV6HM27_9SPHI</name>
<feature type="domain" description="UspA" evidence="2">
    <location>
        <begin position="2"/>
        <end position="143"/>
    </location>
</feature>
<accession>A0ABV6HM27</accession>
<organism evidence="3 4">
    <name type="scientific">Olivibacter oleidegradans</name>
    <dbReference type="NCBI Taxonomy" id="760123"/>
    <lineage>
        <taxon>Bacteria</taxon>
        <taxon>Pseudomonadati</taxon>
        <taxon>Bacteroidota</taxon>
        <taxon>Sphingobacteriia</taxon>
        <taxon>Sphingobacteriales</taxon>
        <taxon>Sphingobacteriaceae</taxon>
        <taxon>Olivibacter</taxon>
    </lineage>
</organism>
<dbReference type="Pfam" id="PF00582">
    <property type="entry name" value="Usp"/>
    <property type="match status" value="2"/>
</dbReference>
<dbReference type="EMBL" id="JBHLWO010000002">
    <property type="protein sequence ID" value="MFC0319926.1"/>
    <property type="molecule type" value="Genomic_DNA"/>
</dbReference>
<dbReference type="SUPFAM" id="SSF52402">
    <property type="entry name" value="Adenine nucleotide alpha hydrolases-like"/>
    <property type="match status" value="2"/>
</dbReference>
<proteinExistence type="inferred from homology"/>
<dbReference type="InterPro" id="IPR006015">
    <property type="entry name" value="Universal_stress_UspA"/>
</dbReference>
<sequence length="276" mass="31172">METLLIATDFSKAANHAAIYAAHLSNQLEAKHLILYHSYELLPTTADIPESIALSDGRLHERSLDLLDELKREFIQTLDPHTKITLVANSLNMEQGINNLAVEHGVNLVVIGLSGKNTWEKLLVGSSTKSLLKNCHLPLLVVPVNAAFQPIDKIVLGCDLEDVAETIPIEKLKYLIGKLNAQLLVVHVDHKEEEHFDADMIREQYDFYDLFEDFNASIHYIDNRNIDKGILSYTENHQAQMIIVIAKKHSFIERITKESISKKLAAKTRVPLLIIR</sequence>
<evidence type="ECO:0000313" key="3">
    <source>
        <dbReference type="EMBL" id="MFC0319926.1"/>
    </source>
</evidence>
<dbReference type="RefSeq" id="WP_165446935.1">
    <property type="nucleotide sequence ID" value="NZ_JBHLWO010000002.1"/>
</dbReference>